<dbReference type="Pfam" id="PF00496">
    <property type="entry name" value="SBP_bac_5"/>
    <property type="match status" value="1"/>
</dbReference>
<dbReference type="AlphaFoldDB" id="A0A7W6RYV1"/>
<organism evidence="6 7">
    <name type="scientific">Roseospira goensis</name>
    <dbReference type="NCBI Taxonomy" id="391922"/>
    <lineage>
        <taxon>Bacteria</taxon>
        <taxon>Pseudomonadati</taxon>
        <taxon>Pseudomonadota</taxon>
        <taxon>Alphaproteobacteria</taxon>
        <taxon>Rhodospirillales</taxon>
        <taxon>Rhodospirillaceae</taxon>
        <taxon>Roseospira</taxon>
    </lineage>
</organism>
<dbReference type="GO" id="GO:0015833">
    <property type="term" value="P:peptide transport"/>
    <property type="evidence" value="ECO:0007669"/>
    <property type="project" value="TreeGrafter"/>
</dbReference>
<evidence type="ECO:0000313" key="7">
    <source>
        <dbReference type="Proteomes" id="UP000555728"/>
    </source>
</evidence>
<dbReference type="InterPro" id="IPR030678">
    <property type="entry name" value="Peptide/Ni-bd"/>
</dbReference>
<dbReference type="SUPFAM" id="SSF53850">
    <property type="entry name" value="Periplasmic binding protein-like II"/>
    <property type="match status" value="1"/>
</dbReference>
<gene>
    <name evidence="6" type="ORF">GGD88_001489</name>
</gene>
<protein>
    <submittedName>
        <fullName evidence="6">Microcin C transport system substrate-binding protein</fullName>
    </submittedName>
</protein>
<dbReference type="GO" id="GO:0043190">
    <property type="term" value="C:ATP-binding cassette (ABC) transporter complex"/>
    <property type="evidence" value="ECO:0007669"/>
    <property type="project" value="InterPro"/>
</dbReference>
<dbReference type="InterPro" id="IPR000914">
    <property type="entry name" value="SBP_5_dom"/>
</dbReference>
<reference evidence="6 7" key="1">
    <citation type="submission" date="2020-08" db="EMBL/GenBank/DDBJ databases">
        <title>Genome sequencing of Purple Non-Sulfur Bacteria from various extreme environments.</title>
        <authorList>
            <person name="Mayer M."/>
        </authorList>
    </citation>
    <scope>NUCLEOTIDE SEQUENCE [LARGE SCALE GENOMIC DNA]</scope>
    <source>
        <strain evidence="6 7">JA135</strain>
    </source>
</reference>
<dbReference type="PANTHER" id="PTHR30290:SF64">
    <property type="entry name" value="ABC TRANSPORTER PERIPLASMIC BINDING PROTEIN"/>
    <property type="match status" value="1"/>
</dbReference>
<dbReference type="Proteomes" id="UP000555728">
    <property type="component" value="Unassembled WGS sequence"/>
</dbReference>
<feature type="domain" description="Solute-binding protein family 5" evidence="5">
    <location>
        <begin position="110"/>
        <end position="514"/>
    </location>
</feature>
<feature type="chain" id="PRO_5031488951" evidence="4">
    <location>
        <begin position="30"/>
        <end position="616"/>
    </location>
</feature>
<dbReference type="GO" id="GO:0030288">
    <property type="term" value="C:outer membrane-bounded periplasmic space"/>
    <property type="evidence" value="ECO:0007669"/>
    <property type="project" value="TreeGrafter"/>
</dbReference>
<dbReference type="GO" id="GO:0042884">
    <property type="term" value="P:microcin transport"/>
    <property type="evidence" value="ECO:0007669"/>
    <property type="project" value="TreeGrafter"/>
</dbReference>
<evidence type="ECO:0000256" key="1">
    <source>
        <dbReference type="ARBA" id="ARBA00004418"/>
    </source>
</evidence>
<dbReference type="RefSeq" id="WP_184433536.1">
    <property type="nucleotide sequence ID" value="NZ_JACIGI010000009.1"/>
</dbReference>
<evidence type="ECO:0000313" key="6">
    <source>
        <dbReference type="EMBL" id="MBB4285769.1"/>
    </source>
</evidence>
<keyword evidence="3 4" id="KW-0732">Signal</keyword>
<feature type="signal peptide" evidence="4">
    <location>
        <begin position="1"/>
        <end position="29"/>
    </location>
</feature>
<dbReference type="EMBL" id="JACIGI010000009">
    <property type="protein sequence ID" value="MBB4285769.1"/>
    <property type="molecule type" value="Genomic_DNA"/>
</dbReference>
<accession>A0A7W6RYV1</accession>
<comment type="subcellular location">
    <subcellularLocation>
        <location evidence="1">Periplasm</location>
    </subcellularLocation>
</comment>
<keyword evidence="7" id="KW-1185">Reference proteome</keyword>
<proteinExistence type="inferred from homology"/>
<evidence type="ECO:0000256" key="2">
    <source>
        <dbReference type="ARBA" id="ARBA00005695"/>
    </source>
</evidence>
<name>A0A7W6RYV1_9PROT</name>
<comment type="similarity">
    <text evidence="2">Belongs to the bacterial solute-binding protein 5 family.</text>
</comment>
<dbReference type="InterPro" id="IPR039424">
    <property type="entry name" value="SBP_5"/>
</dbReference>
<dbReference type="PIRSF" id="PIRSF002741">
    <property type="entry name" value="MppA"/>
    <property type="match status" value="1"/>
</dbReference>
<dbReference type="PANTHER" id="PTHR30290">
    <property type="entry name" value="PERIPLASMIC BINDING COMPONENT OF ABC TRANSPORTER"/>
    <property type="match status" value="1"/>
</dbReference>
<evidence type="ECO:0000256" key="3">
    <source>
        <dbReference type="ARBA" id="ARBA00022729"/>
    </source>
</evidence>
<dbReference type="CDD" id="cd08497">
    <property type="entry name" value="MbnE-like"/>
    <property type="match status" value="1"/>
</dbReference>
<dbReference type="GO" id="GO:1904680">
    <property type="term" value="F:peptide transmembrane transporter activity"/>
    <property type="evidence" value="ECO:0007669"/>
    <property type="project" value="TreeGrafter"/>
</dbReference>
<sequence length="616" mass="68396">MRRSGPFLSPRSVLAGLMLVLAGTLTAPAAAEPSHAIAMHGTPKYGPDFPHFDYVNPDAPKGGTFRLAALGGFDTLNPFTIKGESAAGLGRLFDTLMVPSADEPFTKYGLVAESIETPEDRSWVTFRLNPAARFHDGTPITAEDVLFSFETLRTDGAPLYRFYYADVAQAEALDDRTVTFTFSTSTNRELPLILGQLPVLPKHDWEGRDFAATTLEPPLGSGPYRIADFEPGRTIRYERVEDYWARDLPVSVGQHNFGVIEYDYYRDATVAVEALKAGEYDFRAENIAKVWATAYDGDALEAGHLVKLEAPHDRVAGMQGFVMNMRRPVFADPRVREALAYAFDFQWANRNLFFGQYTRTRSYFDNSPLAATGVPEGAELALLEPYRDQLPPRLFTEEYTPPAVPAPGEIRANLRTALGLLREAGWSIQDGVMTHPDKGPLSFEILLYGVTFERVALPFVQNLERLGVKARVRTVDTAQFLNRINAFDYDMAITSWGQSDSPGNEQREFWSSATADVEGSRNLAGIADPVVDALIERVIQAHSRAELETAVHALDRVLQWSFLVVPHWHIEYDRLVFWDKFGRPAVTPSQGTQVTAWWVDPAKAEALAAAGVLAAR</sequence>
<evidence type="ECO:0000259" key="5">
    <source>
        <dbReference type="Pfam" id="PF00496"/>
    </source>
</evidence>
<comment type="caution">
    <text evidence="6">The sequence shown here is derived from an EMBL/GenBank/DDBJ whole genome shotgun (WGS) entry which is preliminary data.</text>
</comment>
<evidence type="ECO:0000256" key="4">
    <source>
        <dbReference type="SAM" id="SignalP"/>
    </source>
</evidence>
<dbReference type="Gene3D" id="3.40.190.10">
    <property type="entry name" value="Periplasmic binding protein-like II"/>
    <property type="match status" value="1"/>
</dbReference>
<dbReference type="Gene3D" id="3.10.105.10">
    <property type="entry name" value="Dipeptide-binding Protein, Domain 3"/>
    <property type="match status" value="1"/>
</dbReference>